<feature type="chain" id="PRO_5026084507" description="Protein quiver" evidence="1">
    <location>
        <begin position="21"/>
        <end position="142"/>
    </location>
</feature>
<feature type="signal peptide" evidence="1">
    <location>
        <begin position="1"/>
        <end position="20"/>
    </location>
</feature>
<dbReference type="OrthoDB" id="8188641at2759"/>
<proteinExistence type="predicted"/>
<dbReference type="Proteomes" id="UP000479000">
    <property type="component" value="Unassembled WGS sequence"/>
</dbReference>
<dbReference type="AlphaFoldDB" id="A0A6H5HIQ8"/>
<keyword evidence="3" id="KW-1185">Reference proteome</keyword>
<gene>
    <name evidence="2" type="ORF">NTEN_LOCUS21573</name>
</gene>
<name>A0A6H5HIQ8_9HEMI</name>
<evidence type="ECO:0008006" key="4">
    <source>
        <dbReference type="Google" id="ProtNLM"/>
    </source>
</evidence>
<sequence length="142" mass="16216">MTLAVLPALLVLGYFSPVGYHSCGCYWPERFRPHGLLQEPFLTQCRYQSAKNNSLKICHDCAYLIVTMYHLWYGHSALIESQLLFLLSEGFPLVHLKVTQEAESILCYQCNSTDLTNPFQCRENLPDDYDLVPLPCCGTYAE</sequence>
<dbReference type="EMBL" id="CADCXU010031626">
    <property type="protein sequence ID" value="CAB0017589.1"/>
    <property type="molecule type" value="Genomic_DNA"/>
</dbReference>
<accession>A0A6H5HIQ8</accession>
<evidence type="ECO:0000313" key="2">
    <source>
        <dbReference type="EMBL" id="CAB0017589.1"/>
    </source>
</evidence>
<keyword evidence="1" id="KW-0732">Signal</keyword>
<organism evidence="2 3">
    <name type="scientific">Nesidiocoris tenuis</name>
    <dbReference type="NCBI Taxonomy" id="355587"/>
    <lineage>
        <taxon>Eukaryota</taxon>
        <taxon>Metazoa</taxon>
        <taxon>Ecdysozoa</taxon>
        <taxon>Arthropoda</taxon>
        <taxon>Hexapoda</taxon>
        <taxon>Insecta</taxon>
        <taxon>Pterygota</taxon>
        <taxon>Neoptera</taxon>
        <taxon>Paraneoptera</taxon>
        <taxon>Hemiptera</taxon>
        <taxon>Heteroptera</taxon>
        <taxon>Panheteroptera</taxon>
        <taxon>Cimicomorpha</taxon>
        <taxon>Miridae</taxon>
        <taxon>Dicyphina</taxon>
        <taxon>Nesidiocoris</taxon>
    </lineage>
</organism>
<evidence type="ECO:0000256" key="1">
    <source>
        <dbReference type="SAM" id="SignalP"/>
    </source>
</evidence>
<reference evidence="2 3" key="1">
    <citation type="submission" date="2020-02" db="EMBL/GenBank/DDBJ databases">
        <authorList>
            <person name="Ferguson B K."/>
        </authorList>
    </citation>
    <scope>NUCLEOTIDE SEQUENCE [LARGE SCALE GENOMIC DNA]</scope>
</reference>
<evidence type="ECO:0000313" key="3">
    <source>
        <dbReference type="Proteomes" id="UP000479000"/>
    </source>
</evidence>
<protein>
    <recommendedName>
        <fullName evidence="4">Protein quiver</fullName>
    </recommendedName>
</protein>